<dbReference type="InterPro" id="IPR041737">
    <property type="entry name" value="SoxW"/>
</dbReference>
<evidence type="ECO:0000313" key="4">
    <source>
        <dbReference type="Proteomes" id="UP000251075"/>
    </source>
</evidence>
<dbReference type="SUPFAM" id="SSF52833">
    <property type="entry name" value="Thioredoxin-like"/>
    <property type="match status" value="1"/>
</dbReference>
<proteinExistence type="predicted"/>
<organism evidence="3 4">
    <name type="scientific">Paramagnetospirillum kuznetsovii</name>
    <dbReference type="NCBI Taxonomy" id="2053833"/>
    <lineage>
        <taxon>Bacteria</taxon>
        <taxon>Pseudomonadati</taxon>
        <taxon>Pseudomonadota</taxon>
        <taxon>Alphaproteobacteria</taxon>
        <taxon>Rhodospirillales</taxon>
        <taxon>Magnetospirillaceae</taxon>
        <taxon>Paramagnetospirillum</taxon>
    </lineage>
</organism>
<dbReference type="Gene3D" id="3.40.30.10">
    <property type="entry name" value="Glutaredoxin"/>
    <property type="match status" value="1"/>
</dbReference>
<protein>
    <submittedName>
        <fullName evidence="3">Thioredoxin</fullName>
    </submittedName>
</protein>
<comment type="caution">
    <text evidence="3">The sequence shown here is derived from an EMBL/GenBank/DDBJ whole genome shotgun (WGS) entry which is preliminary data.</text>
</comment>
<gene>
    <name evidence="3" type="ORF">CU669_16465</name>
</gene>
<evidence type="ECO:0000313" key="3">
    <source>
        <dbReference type="EMBL" id="RAU20863.1"/>
    </source>
</evidence>
<dbReference type="Proteomes" id="UP000251075">
    <property type="component" value="Unassembled WGS sequence"/>
</dbReference>
<evidence type="ECO:0000259" key="2">
    <source>
        <dbReference type="Pfam" id="PF13098"/>
    </source>
</evidence>
<dbReference type="CDD" id="cd02951">
    <property type="entry name" value="SoxW"/>
    <property type="match status" value="1"/>
</dbReference>
<dbReference type="InterPro" id="IPR012336">
    <property type="entry name" value="Thioredoxin-like_fold"/>
</dbReference>
<dbReference type="OrthoDB" id="9811036at2"/>
<dbReference type="RefSeq" id="WP_112146691.1">
    <property type="nucleotide sequence ID" value="NZ_PGTO01000016.1"/>
</dbReference>
<dbReference type="Pfam" id="PF13098">
    <property type="entry name" value="Thioredoxin_2"/>
    <property type="match status" value="1"/>
</dbReference>
<sequence length="192" mass="22320">MKRLLVLTVLLAWSTIATAHETKMGDDGLHKQDWFLNSFLDLKDDLAEATKSGKRFAIVWEQKGCPYCADMHVINFADDKLRTWIKDHYVVLQLNLWGSREVTDFDGQVLPEKELARKYRITFTPTVQYFPESVAEMAGKKGADGEVARLPGYFRNGHFLGMFEYVWDKRYAKGQDFQRYIIEKSEARQPSR</sequence>
<reference evidence="3 4" key="1">
    <citation type="submission" date="2017-11" db="EMBL/GenBank/DDBJ databases">
        <title>Draft genome sequence of magnetotactic bacterium Magnetospirillum kuznetsovii LBB-42.</title>
        <authorList>
            <person name="Grouzdev D.S."/>
            <person name="Rysina M.S."/>
            <person name="Baslerov R.V."/>
            <person name="Koziaeva V."/>
        </authorList>
    </citation>
    <scope>NUCLEOTIDE SEQUENCE [LARGE SCALE GENOMIC DNA]</scope>
    <source>
        <strain evidence="3 4">LBB-42</strain>
    </source>
</reference>
<dbReference type="EMBL" id="PGTO01000016">
    <property type="protein sequence ID" value="RAU20863.1"/>
    <property type="molecule type" value="Genomic_DNA"/>
</dbReference>
<accession>A0A364NUX3</accession>
<feature type="signal peptide" evidence="1">
    <location>
        <begin position="1"/>
        <end position="19"/>
    </location>
</feature>
<evidence type="ECO:0000256" key="1">
    <source>
        <dbReference type="SAM" id="SignalP"/>
    </source>
</evidence>
<keyword evidence="1" id="KW-0732">Signal</keyword>
<keyword evidence="4" id="KW-1185">Reference proteome</keyword>
<dbReference type="InterPro" id="IPR036249">
    <property type="entry name" value="Thioredoxin-like_sf"/>
</dbReference>
<name>A0A364NUX3_9PROT</name>
<feature type="domain" description="Thioredoxin-like fold" evidence="2">
    <location>
        <begin position="49"/>
        <end position="136"/>
    </location>
</feature>
<dbReference type="AlphaFoldDB" id="A0A364NUX3"/>
<feature type="chain" id="PRO_5016916362" evidence="1">
    <location>
        <begin position="20"/>
        <end position="192"/>
    </location>
</feature>